<dbReference type="Proteomes" id="UP000617355">
    <property type="component" value="Unassembled WGS sequence"/>
</dbReference>
<protein>
    <recommendedName>
        <fullName evidence="4">Metal-binding protein</fullName>
    </recommendedName>
</protein>
<feature type="chain" id="PRO_5046219122" description="Metal-binding protein" evidence="1">
    <location>
        <begin position="29"/>
        <end position="159"/>
    </location>
</feature>
<dbReference type="EMBL" id="BMGI01000006">
    <property type="protein sequence ID" value="GGD47258.1"/>
    <property type="molecule type" value="Genomic_DNA"/>
</dbReference>
<sequence>MTEVTFSRRRLLFGGAALLAASPLRAMAQGAGPSIHVLKDPNCGCCGSWIEILEGRGFRVTTEPGAGTLLMNYKAANGIPQEMVSCHTARVEGYMIEGHVPVADIRRLLDERPDAVGLAVPGMPYGSPGMGPESEREAYEVFLIRGDGSTEVYTSYAAG</sequence>
<proteinExistence type="predicted"/>
<organism evidence="2 3">
    <name type="scientific">Sinisalibacter lacisalsi</name>
    <dbReference type="NCBI Taxonomy" id="1526570"/>
    <lineage>
        <taxon>Bacteria</taxon>
        <taxon>Pseudomonadati</taxon>
        <taxon>Pseudomonadota</taxon>
        <taxon>Alphaproteobacteria</taxon>
        <taxon>Rhodobacterales</taxon>
        <taxon>Roseobacteraceae</taxon>
        <taxon>Sinisalibacter</taxon>
    </lineage>
</organism>
<evidence type="ECO:0000313" key="3">
    <source>
        <dbReference type="Proteomes" id="UP000617355"/>
    </source>
</evidence>
<name>A0ABQ1QUP0_9RHOB</name>
<comment type="caution">
    <text evidence="2">The sequence shown here is derived from an EMBL/GenBank/DDBJ whole genome shotgun (WGS) entry which is preliminary data.</text>
</comment>
<keyword evidence="3" id="KW-1185">Reference proteome</keyword>
<dbReference type="PROSITE" id="PS51318">
    <property type="entry name" value="TAT"/>
    <property type="match status" value="1"/>
</dbReference>
<evidence type="ECO:0008006" key="4">
    <source>
        <dbReference type="Google" id="ProtNLM"/>
    </source>
</evidence>
<dbReference type="InterPro" id="IPR006311">
    <property type="entry name" value="TAT_signal"/>
</dbReference>
<accession>A0ABQ1QUP0</accession>
<dbReference type="InterPro" id="IPR007332">
    <property type="entry name" value="DUF411"/>
</dbReference>
<dbReference type="Pfam" id="PF04214">
    <property type="entry name" value="DUF411"/>
    <property type="match status" value="1"/>
</dbReference>
<feature type="signal peptide" evidence="1">
    <location>
        <begin position="1"/>
        <end position="28"/>
    </location>
</feature>
<gene>
    <name evidence="2" type="ORF">GCM10011358_33840</name>
</gene>
<evidence type="ECO:0000313" key="2">
    <source>
        <dbReference type="EMBL" id="GGD47258.1"/>
    </source>
</evidence>
<dbReference type="RefSeq" id="WP_188530109.1">
    <property type="nucleotide sequence ID" value="NZ_BMGI01000006.1"/>
</dbReference>
<evidence type="ECO:0000256" key="1">
    <source>
        <dbReference type="SAM" id="SignalP"/>
    </source>
</evidence>
<reference evidence="3" key="1">
    <citation type="journal article" date="2019" name="Int. J. Syst. Evol. Microbiol.">
        <title>The Global Catalogue of Microorganisms (GCM) 10K type strain sequencing project: providing services to taxonomists for standard genome sequencing and annotation.</title>
        <authorList>
            <consortium name="The Broad Institute Genomics Platform"/>
            <consortium name="The Broad Institute Genome Sequencing Center for Infectious Disease"/>
            <person name="Wu L."/>
            <person name="Ma J."/>
        </authorList>
    </citation>
    <scope>NUCLEOTIDE SEQUENCE [LARGE SCALE GENOMIC DNA]</scope>
    <source>
        <strain evidence="3">CGMCC 1.12922</strain>
    </source>
</reference>
<keyword evidence="1" id="KW-0732">Signal</keyword>